<protein>
    <submittedName>
        <fullName evidence="1">Uncharacterized protein</fullName>
    </submittedName>
</protein>
<organism evidence="1 2">
    <name type="scientific">Aureliella helgolandensis</name>
    <dbReference type="NCBI Taxonomy" id="2527968"/>
    <lineage>
        <taxon>Bacteria</taxon>
        <taxon>Pseudomonadati</taxon>
        <taxon>Planctomycetota</taxon>
        <taxon>Planctomycetia</taxon>
        <taxon>Pirellulales</taxon>
        <taxon>Pirellulaceae</taxon>
        <taxon>Aureliella</taxon>
    </lineage>
</organism>
<dbReference type="AlphaFoldDB" id="A0A518GAI3"/>
<reference evidence="1 2" key="1">
    <citation type="submission" date="2019-02" db="EMBL/GenBank/DDBJ databases">
        <title>Deep-cultivation of Planctomycetes and their phenomic and genomic characterization uncovers novel biology.</title>
        <authorList>
            <person name="Wiegand S."/>
            <person name="Jogler M."/>
            <person name="Boedeker C."/>
            <person name="Pinto D."/>
            <person name="Vollmers J."/>
            <person name="Rivas-Marin E."/>
            <person name="Kohn T."/>
            <person name="Peeters S.H."/>
            <person name="Heuer A."/>
            <person name="Rast P."/>
            <person name="Oberbeckmann S."/>
            <person name="Bunk B."/>
            <person name="Jeske O."/>
            <person name="Meyerdierks A."/>
            <person name="Storesund J.E."/>
            <person name="Kallscheuer N."/>
            <person name="Luecker S."/>
            <person name="Lage O.M."/>
            <person name="Pohl T."/>
            <person name="Merkel B.J."/>
            <person name="Hornburger P."/>
            <person name="Mueller R.-W."/>
            <person name="Bruemmer F."/>
            <person name="Labrenz M."/>
            <person name="Spormann A.M."/>
            <person name="Op den Camp H."/>
            <person name="Overmann J."/>
            <person name="Amann R."/>
            <person name="Jetten M.S.M."/>
            <person name="Mascher T."/>
            <person name="Medema M.H."/>
            <person name="Devos D.P."/>
            <person name="Kaster A.-K."/>
            <person name="Ovreas L."/>
            <person name="Rohde M."/>
            <person name="Galperin M.Y."/>
            <person name="Jogler C."/>
        </authorList>
    </citation>
    <scope>NUCLEOTIDE SEQUENCE [LARGE SCALE GENOMIC DNA]</scope>
    <source>
        <strain evidence="1 2">Q31a</strain>
    </source>
</reference>
<keyword evidence="2" id="KW-1185">Reference proteome</keyword>
<dbReference type="KEGG" id="ahel:Q31a_39230"/>
<sequence length="187" mass="21753">MFEYEGSRSEFLKILAEFGEEPAFISRGLAPQTAWEQFVSSCRTQREEFLKWPKRHYAVLASQIAGDWKKLERNVASPEDVEKLMNLHEELSSNCTVPFDFFRTTGSALRQFLRSGHQFNRNWTGFVHSVSLDCVNNPRRDYNQFYEVEKGCAFGRVTPEADFVALPMVNRNELWEKFPCLDLPKLA</sequence>
<accession>A0A518GAI3</accession>
<evidence type="ECO:0000313" key="1">
    <source>
        <dbReference type="EMBL" id="QDV25597.1"/>
    </source>
</evidence>
<dbReference type="Proteomes" id="UP000318017">
    <property type="component" value="Chromosome"/>
</dbReference>
<dbReference type="EMBL" id="CP036298">
    <property type="protein sequence ID" value="QDV25597.1"/>
    <property type="molecule type" value="Genomic_DNA"/>
</dbReference>
<name>A0A518GAI3_9BACT</name>
<gene>
    <name evidence="1" type="ORF">Q31a_39230</name>
</gene>
<proteinExistence type="predicted"/>
<evidence type="ECO:0000313" key="2">
    <source>
        <dbReference type="Proteomes" id="UP000318017"/>
    </source>
</evidence>